<comment type="caution">
    <text evidence="1">The sequence shown here is derived from an EMBL/GenBank/DDBJ whole genome shotgun (WGS) entry which is preliminary data.</text>
</comment>
<keyword evidence="2" id="KW-1185">Reference proteome</keyword>
<dbReference type="AlphaFoldDB" id="A0A3D9SJL4"/>
<proteinExistence type="predicted"/>
<gene>
    <name evidence="1" type="ORF">A8990_101346</name>
</gene>
<evidence type="ECO:0000313" key="1">
    <source>
        <dbReference type="EMBL" id="REE94550.1"/>
    </source>
</evidence>
<organism evidence="1 2">
    <name type="scientific">Paenibacillus taihuensis</name>
    <dbReference type="NCBI Taxonomy" id="1156355"/>
    <lineage>
        <taxon>Bacteria</taxon>
        <taxon>Bacillati</taxon>
        <taxon>Bacillota</taxon>
        <taxon>Bacilli</taxon>
        <taxon>Bacillales</taxon>
        <taxon>Paenibacillaceae</taxon>
        <taxon>Paenibacillus</taxon>
    </lineage>
</organism>
<dbReference type="EMBL" id="QTTN01000001">
    <property type="protein sequence ID" value="REE94550.1"/>
    <property type="molecule type" value="Genomic_DNA"/>
</dbReference>
<accession>A0A3D9SJL4</accession>
<sequence length="128" mass="14264">MKNIVLLVFVTIVAYFAVMAVVDHDQSGFTITIQNNLDQTVNELTITYPGGPKMVSLKAHSKKRIHIVPKVHGEGSIKLEYETGHGKQESYIFGYIEPGYSGKATVDIDSSKENGELDFKVKDELDLY</sequence>
<dbReference type="Proteomes" id="UP000256304">
    <property type="component" value="Unassembled WGS sequence"/>
</dbReference>
<dbReference type="RefSeq" id="WP_116187260.1">
    <property type="nucleotide sequence ID" value="NZ_QTTN01000001.1"/>
</dbReference>
<evidence type="ECO:0000313" key="2">
    <source>
        <dbReference type="Proteomes" id="UP000256304"/>
    </source>
</evidence>
<protein>
    <submittedName>
        <fullName evidence="1">Uncharacterized protein</fullName>
    </submittedName>
</protein>
<reference evidence="1 2" key="1">
    <citation type="submission" date="2018-08" db="EMBL/GenBank/DDBJ databases">
        <title>Genomic Encyclopedia of Type Strains, Phase III (KMG-III): the genomes of soil and plant-associated and newly described type strains.</title>
        <authorList>
            <person name="Whitman W."/>
        </authorList>
    </citation>
    <scope>NUCLEOTIDE SEQUENCE [LARGE SCALE GENOMIC DNA]</scope>
    <source>
        <strain evidence="1 2">CGMCC 1.10966</strain>
    </source>
</reference>
<name>A0A3D9SJL4_9BACL</name>
<dbReference type="OrthoDB" id="1957425at2"/>